<protein>
    <recommendedName>
        <fullName evidence="3">DUF3146 domain-containing protein</fullName>
    </recommendedName>
</protein>
<organism evidence="1 2">
    <name type="scientific">Nostoc cycadae WK-1</name>
    <dbReference type="NCBI Taxonomy" id="1861711"/>
    <lineage>
        <taxon>Bacteria</taxon>
        <taxon>Bacillati</taxon>
        <taxon>Cyanobacteriota</taxon>
        <taxon>Cyanophyceae</taxon>
        <taxon>Nostocales</taxon>
        <taxon>Nostocaceae</taxon>
        <taxon>Nostoc</taxon>
    </lineage>
</organism>
<evidence type="ECO:0000313" key="1">
    <source>
        <dbReference type="EMBL" id="GBE93877.1"/>
    </source>
</evidence>
<proteinExistence type="predicted"/>
<dbReference type="Proteomes" id="UP000236527">
    <property type="component" value="Unassembled WGS sequence"/>
</dbReference>
<accession>A0A2H6LKY8</accession>
<evidence type="ECO:0000313" key="2">
    <source>
        <dbReference type="Proteomes" id="UP000236527"/>
    </source>
</evidence>
<dbReference type="EMBL" id="BDGE01000061">
    <property type="protein sequence ID" value="GBE93877.1"/>
    <property type="molecule type" value="Genomic_DNA"/>
</dbReference>
<sequence length="99" mass="11558">MFAFIPHFIQSIVSAKRLPETTAHVRITRQSWQHGFLEGEVSAGDFEWHFQWHFRRGELSVKPSQGRALIKEPLGRFLEKQDYQLEPGGDYAFTIRAEL</sequence>
<reference evidence="2" key="1">
    <citation type="journal article" date="2018" name="Genome Announc.">
        <title>Draft Genome Sequence of the Nitrogen-Fixing and Hormogonia-Inducing Cyanobacterium Nostoc cycadae Strain WK-1, Isolated from the Coralloid Roots of Cycas revoluta.</title>
        <authorList>
            <person name="Kanesaki Y."/>
            <person name="Hirose M."/>
            <person name="Hirose Y."/>
            <person name="Fujisawa T."/>
            <person name="Nakamura Y."/>
            <person name="Watanabe S."/>
            <person name="Matsunaga S."/>
            <person name="Uchida H."/>
            <person name="Murakami A."/>
        </authorList>
    </citation>
    <scope>NUCLEOTIDE SEQUENCE [LARGE SCALE GENOMIC DNA]</scope>
    <source>
        <strain evidence="2">WK-1</strain>
    </source>
</reference>
<keyword evidence="2" id="KW-1185">Reference proteome</keyword>
<dbReference type="AlphaFoldDB" id="A0A2H6LKY8"/>
<evidence type="ECO:0008006" key="3">
    <source>
        <dbReference type="Google" id="ProtNLM"/>
    </source>
</evidence>
<name>A0A2H6LKY8_9NOSO</name>
<comment type="caution">
    <text evidence="1">The sequence shown here is derived from an EMBL/GenBank/DDBJ whole genome shotgun (WGS) entry which is preliminary data.</text>
</comment>
<dbReference type="InterPro" id="IPR021492">
    <property type="entry name" value="DUF3146"/>
</dbReference>
<gene>
    <name evidence="1" type="ORF">NCWK1_3642</name>
</gene>
<dbReference type="Pfam" id="PF11344">
    <property type="entry name" value="DUF3146"/>
    <property type="match status" value="1"/>
</dbReference>